<accession>A0A0H3GCJ6</accession>
<keyword evidence="1" id="KW-0812">Transmembrane</keyword>
<feature type="transmembrane region" description="Helical" evidence="1">
    <location>
        <begin position="6"/>
        <end position="21"/>
    </location>
</feature>
<gene>
    <name evidence="2" type="ordered locus">LMRG_02892</name>
</gene>
<dbReference type="KEGG" id="lmt:LMRG_02892"/>
<keyword evidence="1" id="KW-1133">Transmembrane helix</keyword>
<reference evidence="3" key="1">
    <citation type="submission" date="2010-04" db="EMBL/GenBank/DDBJ databases">
        <title>The genome sequence of Listeria monocytogenes strain 10403S.</title>
        <authorList>
            <consortium name="The Broad Institute Genome Sequencing Platform"/>
            <consortium name="The Broad Institute Genome Sequencing Center for Infectious Disease."/>
            <person name="Borowsky M."/>
            <person name="Borodovsky M."/>
            <person name="Young S.K."/>
            <person name="Zeng Q."/>
            <person name="Koehrsen M."/>
            <person name="Fitzgerald M."/>
            <person name="Wiedmann M."/>
            <person name="Swaminathan B."/>
            <person name="Lauer P."/>
            <person name="Portnoy D."/>
            <person name="Cossart P."/>
            <person name="Buchrieser C."/>
            <person name="Higgins D."/>
            <person name="Abouelleil A."/>
            <person name="Alvarado L."/>
            <person name="Arachchi H.M."/>
            <person name="Berlin A."/>
            <person name="Borenstein D."/>
            <person name="Brown A."/>
            <person name="Chapman S.B."/>
            <person name="Chen Z."/>
            <person name="Dunbar C.D."/>
            <person name="Engels R."/>
            <person name="Freedman E."/>
            <person name="Gearin G."/>
            <person name="Gellesch M."/>
            <person name="Goldberg J."/>
            <person name="Griggs A."/>
            <person name="Gujja S."/>
            <person name="Heilman E."/>
            <person name="Heiman D."/>
            <person name="Howarth C."/>
            <person name="Jen D."/>
            <person name="Larson L."/>
            <person name="Lui A."/>
            <person name="MacDonald J."/>
            <person name="Mehta T."/>
            <person name="Montmayeur A."/>
            <person name="Neiman D."/>
            <person name="Park D."/>
            <person name="Pearson M."/>
            <person name="Priest M."/>
            <person name="Richards J."/>
            <person name="Roberts A."/>
            <person name="Saif S."/>
            <person name="Shea T."/>
            <person name="Shenoy N."/>
            <person name="Sisk P."/>
            <person name="Stolte C."/>
            <person name="Sykes S."/>
            <person name="Walk T."/>
            <person name="White J."/>
            <person name="Yandava C."/>
            <person name="Haas B."/>
            <person name="Nusbaum C."/>
            <person name="Birren B."/>
        </authorList>
    </citation>
    <scope>NUCLEOTIDE SEQUENCE [LARGE SCALE GENOMIC DNA]</scope>
    <source>
        <strain evidence="3">10403S</strain>
    </source>
</reference>
<protein>
    <submittedName>
        <fullName evidence="2">Uncharacterized protein</fullName>
    </submittedName>
</protein>
<dbReference type="EMBL" id="CP002002">
    <property type="protein sequence ID" value="AEO05097.1"/>
    <property type="molecule type" value="Genomic_DNA"/>
</dbReference>
<dbReference type="HOGENOM" id="CLU_089952_0_0_9"/>
<dbReference type="AlphaFoldDB" id="A0A0H3GCJ6"/>
<proteinExistence type="predicted"/>
<evidence type="ECO:0000313" key="2">
    <source>
        <dbReference type="EMBL" id="AEO05097.1"/>
    </source>
</evidence>
<evidence type="ECO:0000256" key="1">
    <source>
        <dbReference type="SAM" id="Phobius"/>
    </source>
</evidence>
<dbReference type="Proteomes" id="UP000001288">
    <property type="component" value="Chromosome"/>
</dbReference>
<feature type="transmembrane region" description="Helical" evidence="1">
    <location>
        <begin position="28"/>
        <end position="47"/>
    </location>
</feature>
<dbReference type="RefSeq" id="WP_014600363.1">
    <property type="nucleotide sequence ID" value="NC_017544.1"/>
</dbReference>
<keyword evidence="1" id="KW-0472">Membrane</keyword>
<name>A0A0H3GCJ6_LISM4</name>
<feature type="transmembrane region" description="Helical" evidence="1">
    <location>
        <begin position="67"/>
        <end position="88"/>
    </location>
</feature>
<sequence length="262" mass="31199">MNWDLYALIIIISFFMLYKFCEKFSETMIVNIIFSVSVFLLLANVLSTSNFFHKSAVKTYVETVKNMIQIIIIFAVVILIIYAVVGFWGKRYSLRVDNFNIGGINVFFDKSSEIFVKAVGGFIASKRTLFKFNKERDNISEVLDSYYATYKFIMENLELLDSEKDEELYTTAVSILQKLNNFLTKHQNDYRRWYVKIMREDIIKVSEHEEDIIVHQTTIEVVQECYYRYEELQEDFKALNKFFIESDIRKILKINSYEWRID</sequence>
<evidence type="ECO:0000313" key="3">
    <source>
        <dbReference type="Proteomes" id="UP000001288"/>
    </source>
</evidence>
<organism evidence="2 3">
    <name type="scientific">Listeria monocytogenes serotype 1/2a (strain 10403S)</name>
    <dbReference type="NCBI Taxonomy" id="393133"/>
    <lineage>
        <taxon>Bacteria</taxon>
        <taxon>Bacillati</taxon>
        <taxon>Bacillota</taxon>
        <taxon>Bacilli</taxon>
        <taxon>Bacillales</taxon>
        <taxon>Listeriaceae</taxon>
        <taxon>Listeria</taxon>
    </lineage>
</organism>